<dbReference type="NCBIfam" id="NF008292">
    <property type="entry name" value="PRK11072.1"/>
    <property type="match status" value="1"/>
</dbReference>
<proteinExistence type="predicted"/>
<dbReference type="Pfam" id="PF03710">
    <property type="entry name" value="GlnE"/>
    <property type="match status" value="2"/>
</dbReference>
<dbReference type="SUPFAM" id="SSF81301">
    <property type="entry name" value="Nucleotidyltransferase"/>
    <property type="match status" value="2"/>
</dbReference>
<dbReference type="GO" id="GO:0005829">
    <property type="term" value="C:cytosol"/>
    <property type="evidence" value="ECO:0007669"/>
    <property type="project" value="TreeGrafter"/>
</dbReference>
<dbReference type="Proteomes" id="UP000503640">
    <property type="component" value="Unassembled WGS sequence"/>
</dbReference>
<dbReference type="InterPro" id="IPR043519">
    <property type="entry name" value="NT_sf"/>
</dbReference>
<evidence type="ECO:0000256" key="1">
    <source>
        <dbReference type="ARBA" id="ARBA00022679"/>
    </source>
</evidence>
<dbReference type="PANTHER" id="PTHR30621">
    <property type="entry name" value="GLUTAMINE SYNTHETASE ADENYLYLTRANSFERASE"/>
    <property type="match status" value="1"/>
</dbReference>
<keyword evidence="6" id="KW-0511">Multifunctional enzyme</keyword>
<feature type="domain" description="PII-uridylyltransferase/Glutamine-synthetase adenylyltransferase" evidence="8">
    <location>
        <begin position="344"/>
        <end position="479"/>
    </location>
</feature>
<keyword evidence="4" id="KW-0067">ATP-binding</keyword>
<keyword evidence="10" id="KW-1185">Reference proteome</keyword>
<dbReference type="InterPro" id="IPR023057">
    <property type="entry name" value="GlnE"/>
</dbReference>
<evidence type="ECO:0000256" key="5">
    <source>
        <dbReference type="ARBA" id="ARBA00022842"/>
    </source>
</evidence>
<dbReference type="RefSeq" id="WP_235969690.1">
    <property type="nucleotide sequence ID" value="NZ_BJTG01000009.1"/>
</dbReference>
<evidence type="ECO:0000256" key="6">
    <source>
        <dbReference type="ARBA" id="ARBA00023268"/>
    </source>
</evidence>
<dbReference type="Gene3D" id="3.30.460.10">
    <property type="entry name" value="Beta Polymerase, domain 2"/>
    <property type="match status" value="2"/>
</dbReference>
<evidence type="ECO:0000256" key="4">
    <source>
        <dbReference type="ARBA" id="ARBA00022840"/>
    </source>
</evidence>
<comment type="caution">
    <text evidence="9">The sequence shown here is derived from an EMBL/GenBank/DDBJ whole genome shotgun (WGS) entry which is preliminary data.</text>
</comment>
<dbReference type="AlphaFoldDB" id="A0A7I9VQS8"/>
<dbReference type="CDD" id="cd05401">
    <property type="entry name" value="NT_GlnE_GlnD_like"/>
    <property type="match status" value="2"/>
</dbReference>
<sequence>MNAPAPVPPVEPAPFRAEAAARERLARLAARATPATLERLTALCARAADPDLALAGVERYADAAGALPDAPALLEALVLVCGASRMVASLLAREPALLRRAAGSRRLDAPRGEDELRRLLARAAARLDPDDVPGLHRLLRRVRTREVVRIALRDLRRARMSEVTGELSALATACLDAAIRFHDRRLRARHGAPEGLEDREPGAGFCALAMGKLGARELNFSSDVDVIYVYGPDGTTAGGVTHFAHYAKLAELVTEALAKPTDDGFVFRVDLNLRPDGRSGPIVNSVRAAELYYQSFGRSWERNALVKARPAAGDVAVGEELLRWLEPFVWRRSLDLEIVAEIQAMKARIDARAGAEGRDNLKLGKGGIREVEFFVSALQLLHGGKSRELRERAVLPALDRLLFAGVVPARERDALADAYLFLRRAEHRVQMEDGRQTHALPPPEERAWLARAMGYSSLQRFEEQLAAHRERVAALFADVLGRGAEEVKLDPELSLLADPTVPDERRVEIALRRGLSDPDRALAALDALGRRRTPFAHSGDPVAAVALLQEALATPDPDQALGFLADFAAALPNAEPYFRLLSQNHRVARLLLSLFGTSDFLSKRFLRHPELLDALLREDSVVLAKGRDAFQLELEARLAPLARPAEGLDQSLEDQLGELRRYKNEEVLRIAVHDIAGALPLAGVAAQLSDLAEVSLERCLALAEQEAREKGRLPQHRLCVIAMGKLGGRELGYHSDLDLVFLYRSPPGDEAAPHSSHGDYARLAQRLMSFLQMPLREGFLWKIDTRLRPSGNQGALVTSAAGFARYHVGGEGVAPVRSQLWERQALLRARFVAGDAALFEEVQARVLVPALWSRPADPAQLAHEIRRMRERIEAEIGKEAERGPNPKSGRGGLIDVEFAAQFLQLAHGHAHPSVRTPSTPVALRRLREAGLLADAEHQALASGYEFLRRLDLRLRIVHDYTVDHLPQGRGLVQLARRLGYYGEDPSARFQAEYRRVTAEVRAAFDEVVR</sequence>
<dbReference type="EMBL" id="BJTG01000009">
    <property type="protein sequence ID" value="GEJ58755.1"/>
    <property type="molecule type" value="Genomic_DNA"/>
</dbReference>
<evidence type="ECO:0000256" key="3">
    <source>
        <dbReference type="ARBA" id="ARBA00022741"/>
    </source>
</evidence>
<dbReference type="InterPro" id="IPR005190">
    <property type="entry name" value="GlnE_rpt_dom"/>
</dbReference>
<evidence type="ECO:0000259" key="8">
    <source>
        <dbReference type="Pfam" id="PF08335"/>
    </source>
</evidence>
<keyword evidence="1" id="KW-0808">Transferase</keyword>
<evidence type="ECO:0000256" key="2">
    <source>
        <dbReference type="ARBA" id="ARBA00022695"/>
    </source>
</evidence>
<organism evidence="9 10">
    <name type="scientific">Anaeromyxobacter diazotrophicus</name>
    <dbReference type="NCBI Taxonomy" id="2590199"/>
    <lineage>
        <taxon>Bacteria</taxon>
        <taxon>Pseudomonadati</taxon>
        <taxon>Myxococcota</taxon>
        <taxon>Myxococcia</taxon>
        <taxon>Myxococcales</taxon>
        <taxon>Cystobacterineae</taxon>
        <taxon>Anaeromyxobacteraceae</taxon>
        <taxon>Anaeromyxobacter</taxon>
    </lineage>
</organism>
<dbReference type="SUPFAM" id="SSF81593">
    <property type="entry name" value="Nucleotidyltransferase substrate binding subunit/domain"/>
    <property type="match status" value="2"/>
</dbReference>
<name>A0A7I9VQS8_9BACT</name>
<evidence type="ECO:0000313" key="9">
    <source>
        <dbReference type="EMBL" id="GEJ58755.1"/>
    </source>
</evidence>
<dbReference type="InterPro" id="IPR013546">
    <property type="entry name" value="PII_UdlTrfase/GS_AdlTrfase"/>
</dbReference>
<dbReference type="GO" id="GO:0008882">
    <property type="term" value="F:[glutamate-ammonia-ligase] adenylyltransferase activity"/>
    <property type="evidence" value="ECO:0007669"/>
    <property type="project" value="InterPro"/>
</dbReference>
<reference evidence="10" key="1">
    <citation type="journal article" date="2020" name="Appl. Environ. Microbiol.">
        <title>Diazotrophic Anaeromyxobacter Isolates from Soils.</title>
        <authorList>
            <person name="Masuda Y."/>
            <person name="Yamanaka H."/>
            <person name="Xu Z.X."/>
            <person name="Shiratori Y."/>
            <person name="Aono T."/>
            <person name="Amachi S."/>
            <person name="Senoo K."/>
            <person name="Itoh H."/>
        </authorList>
    </citation>
    <scope>NUCLEOTIDE SEQUENCE [LARGE SCALE GENOMIC DNA]</scope>
    <source>
        <strain evidence="10">R267</strain>
    </source>
</reference>
<evidence type="ECO:0000259" key="7">
    <source>
        <dbReference type="Pfam" id="PF03710"/>
    </source>
</evidence>
<feature type="domain" description="Glutamate-ammonia ligase adenylyltransferase repeated" evidence="7">
    <location>
        <begin position="591"/>
        <end position="840"/>
    </location>
</feature>
<protein>
    <submittedName>
        <fullName evidence="9">Uncharacterized protein</fullName>
    </submittedName>
</protein>
<feature type="domain" description="Glutamate-ammonia ligase adenylyltransferase repeated" evidence="7">
    <location>
        <begin position="75"/>
        <end position="322"/>
    </location>
</feature>
<gene>
    <name evidence="9" type="ORF">AMYX_34960</name>
</gene>
<dbReference type="Gene3D" id="1.20.120.330">
    <property type="entry name" value="Nucleotidyltransferases domain 2"/>
    <property type="match status" value="2"/>
</dbReference>
<dbReference type="Pfam" id="PF08335">
    <property type="entry name" value="GlnD_UR_UTase"/>
    <property type="match status" value="2"/>
</dbReference>
<dbReference type="GO" id="GO:0000820">
    <property type="term" value="P:regulation of glutamine family amino acid metabolic process"/>
    <property type="evidence" value="ECO:0007669"/>
    <property type="project" value="TreeGrafter"/>
</dbReference>
<evidence type="ECO:0000313" key="10">
    <source>
        <dbReference type="Proteomes" id="UP000503640"/>
    </source>
</evidence>
<keyword evidence="2" id="KW-0548">Nucleotidyltransferase</keyword>
<feature type="domain" description="PII-uridylyltransferase/Glutamine-synthetase adenylyltransferase" evidence="8">
    <location>
        <begin position="866"/>
        <end position="1007"/>
    </location>
</feature>
<dbReference type="GO" id="GO:0005524">
    <property type="term" value="F:ATP binding"/>
    <property type="evidence" value="ECO:0007669"/>
    <property type="project" value="UniProtKB-KW"/>
</dbReference>
<keyword evidence="5" id="KW-0460">Magnesium</keyword>
<keyword evidence="3" id="KW-0547">Nucleotide-binding</keyword>
<accession>A0A7I9VQS8</accession>
<dbReference type="PANTHER" id="PTHR30621:SF0">
    <property type="entry name" value="BIFUNCTIONAL GLUTAMINE SYNTHETASE ADENYLYLTRANSFERASE_ADENYLYL-REMOVING ENZYME"/>
    <property type="match status" value="1"/>
</dbReference>